<evidence type="ECO:0000313" key="1">
    <source>
        <dbReference type="EMBL" id="GER32835.1"/>
    </source>
</evidence>
<name>A0A5A7PIY0_STRAF</name>
<keyword evidence="2" id="KW-1185">Reference proteome</keyword>
<organism evidence="1 2">
    <name type="scientific">Striga asiatica</name>
    <name type="common">Asiatic witchweed</name>
    <name type="synonym">Buchnera asiatica</name>
    <dbReference type="NCBI Taxonomy" id="4170"/>
    <lineage>
        <taxon>Eukaryota</taxon>
        <taxon>Viridiplantae</taxon>
        <taxon>Streptophyta</taxon>
        <taxon>Embryophyta</taxon>
        <taxon>Tracheophyta</taxon>
        <taxon>Spermatophyta</taxon>
        <taxon>Magnoliopsida</taxon>
        <taxon>eudicotyledons</taxon>
        <taxon>Gunneridae</taxon>
        <taxon>Pentapetalae</taxon>
        <taxon>asterids</taxon>
        <taxon>lamiids</taxon>
        <taxon>Lamiales</taxon>
        <taxon>Orobanchaceae</taxon>
        <taxon>Buchnereae</taxon>
        <taxon>Striga</taxon>
    </lineage>
</organism>
<dbReference type="Proteomes" id="UP000325081">
    <property type="component" value="Unassembled WGS sequence"/>
</dbReference>
<comment type="caution">
    <text evidence="1">The sequence shown here is derived from an EMBL/GenBank/DDBJ whole genome shotgun (WGS) entry which is preliminary data.</text>
</comment>
<dbReference type="AlphaFoldDB" id="A0A5A7PIY0"/>
<sequence length="182" mass="20190">MTLQCIEQPQTVRQLTPFATFLVIRTWRRNSTGNSPQQLTCCLKSCKKLLEGPMHIKFVDHRSITCSPPRHLTDSDTSTPVELVYPEKPRESRKTFARAVPIAFEAELKGPVSVLRRVGDVKPFTSAVKKEHMVEASLFRISTATISGLLVFIPWEGAFALDVPDSVSICKASKCLPAALPP</sequence>
<gene>
    <name evidence="1" type="ORF">STAS_08929</name>
</gene>
<dbReference type="EMBL" id="BKCP01004639">
    <property type="protein sequence ID" value="GER32835.1"/>
    <property type="molecule type" value="Genomic_DNA"/>
</dbReference>
<protein>
    <submittedName>
        <fullName evidence="1">Tryptophan synthase beta chain 2</fullName>
    </submittedName>
</protein>
<proteinExistence type="predicted"/>
<reference evidence="2" key="1">
    <citation type="journal article" date="2019" name="Curr. Biol.">
        <title>Genome Sequence of Striga asiatica Provides Insight into the Evolution of Plant Parasitism.</title>
        <authorList>
            <person name="Yoshida S."/>
            <person name="Kim S."/>
            <person name="Wafula E.K."/>
            <person name="Tanskanen J."/>
            <person name="Kim Y.M."/>
            <person name="Honaas L."/>
            <person name="Yang Z."/>
            <person name="Spallek T."/>
            <person name="Conn C.E."/>
            <person name="Ichihashi Y."/>
            <person name="Cheong K."/>
            <person name="Cui S."/>
            <person name="Der J.P."/>
            <person name="Gundlach H."/>
            <person name="Jiao Y."/>
            <person name="Hori C."/>
            <person name="Ishida J.K."/>
            <person name="Kasahara H."/>
            <person name="Kiba T."/>
            <person name="Kim M.S."/>
            <person name="Koo N."/>
            <person name="Laohavisit A."/>
            <person name="Lee Y.H."/>
            <person name="Lumba S."/>
            <person name="McCourt P."/>
            <person name="Mortimer J.C."/>
            <person name="Mutuku J.M."/>
            <person name="Nomura T."/>
            <person name="Sasaki-Sekimoto Y."/>
            <person name="Seto Y."/>
            <person name="Wang Y."/>
            <person name="Wakatake T."/>
            <person name="Sakakibara H."/>
            <person name="Demura T."/>
            <person name="Yamaguchi S."/>
            <person name="Yoneyama K."/>
            <person name="Manabe R.I."/>
            <person name="Nelson D.C."/>
            <person name="Schulman A.H."/>
            <person name="Timko M.P."/>
            <person name="dePamphilis C.W."/>
            <person name="Choi D."/>
            <person name="Shirasu K."/>
        </authorList>
    </citation>
    <scope>NUCLEOTIDE SEQUENCE [LARGE SCALE GENOMIC DNA]</scope>
    <source>
        <strain evidence="2">cv. UVA1</strain>
    </source>
</reference>
<accession>A0A5A7PIY0</accession>
<evidence type="ECO:0000313" key="2">
    <source>
        <dbReference type="Proteomes" id="UP000325081"/>
    </source>
</evidence>